<dbReference type="Proteomes" id="UP000001055">
    <property type="component" value="Unassembled WGS sequence"/>
</dbReference>
<protein>
    <submittedName>
        <fullName evidence="1">Uncharacterized protein</fullName>
    </submittedName>
</protein>
<dbReference type="InParanoid" id="Q0UUS9"/>
<reference evidence="2" key="1">
    <citation type="journal article" date="2007" name="Plant Cell">
        <title>Dothideomycete-plant interactions illuminated by genome sequencing and EST analysis of the wheat pathogen Stagonospora nodorum.</title>
        <authorList>
            <person name="Hane J.K."/>
            <person name="Lowe R.G."/>
            <person name="Solomon P.S."/>
            <person name="Tan K.C."/>
            <person name="Schoch C.L."/>
            <person name="Spatafora J.W."/>
            <person name="Crous P.W."/>
            <person name="Kodira C."/>
            <person name="Birren B.W."/>
            <person name="Galagan J.E."/>
            <person name="Torriani S.F."/>
            <person name="McDonald B.A."/>
            <person name="Oliver R.P."/>
        </authorList>
    </citation>
    <scope>NUCLEOTIDE SEQUENCE [LARGE SCALE GENOMIC DNA]</scope>
    <source>
        <strain evidence="2">SN15 / ATCC MYA-4574 / FGSC 10173</strain>
    </source>
</reference>
<proteinExistence type="predicted"/>
<evidence type="ECO:0000313" key="2">
    <source>
        <dbReference type="Proteomes" id="UP000001055"/>
    </source>
</evidence>
<dbReference type="RefSeq" id="XP_001794902.1">
    <property type="nucleotide sequence ID" value="XM_001794850.1"/>
</dbReference>
<accession>Q0UUS9</accession>
<dbReference type="EMBL" id="CH445330">
    <property type="protein sequence ID" value="EAT88245.1"/>
    <property type="molecule type" value="Genomic_DNA"/>
</dbReference>
<sequence length="130" mass="13943">MARPLLHTCPPAVCPAGPLSARWIAAVCQSDAAPFAPRSAVTACARSENNGSGSAATAITSPAHGSVDSQADLPALWYDTCTPRLQFPCRCKCTAYRYVERSAQSVERDWLSTWTARAIDFQRHAAVTGF</sequence>
<organism evidence="1 2">
    <name type="scientific">Phaeosphaeria nodorum (strain SN15 / ATCC MYA-4574 / FGSC 10173)</name>
    <name type="common">Glume blotch fungus</name>
    <name type="synonym">Parastagonospora nodorum</name>
    <dbReference type="NCBI Taxonomy" id="321614"/>
    <lineage>
        <taxon>Eukaryota</taxon>
        <taxon>Fungi</taxon>
        <taxon>Dikarya</taxon>
        <taxon>Ascomycota</taxon>
        <taxon>Pezizomycotina</taxon>
        <taxon>Dothideomycetes</taxon>
        <taxon>Pleosporomycetidae</taxon>
        <taxon>Pleosporales</taxon>
        <taxon>Pleosporineae</taxon>
        <taxon>Phaeosphaeriaceae</taxon>
        <taxon>Parastagonospora</taxon>
    </lineage>
</organism>
<name>Q0UUS9_PHANO</name>
<dbReference type="KEGG" id="pno:SNOG_04485"/>
<gene>
    <name evidence="1" type="ORF">SNOG_04485</name>
</gene>
<dbReference type="GeneID" id="5971770"/>
<evidence type="ECO:0000313" key="1">
    <source>
        <dbReference type="EMBL" id="EAT88245.1"/>
    </source>
</evidence>
<dbReference type="AlphaFoldDB" id="Q0UUS9"/>